<feature type="transmembrane region" description="Helical" evidence="1">
    <location>
        <begin position="171"/>
        <end position="193"/>
    </location>
</feature>
<dbReference type="Proteomes" id="UP001498398">
    <property type="component" value="Unassembled WGS sequence"/>
</dbReference>
<proteinExistence type="predicted"/>
<keyword evidence="1" id="KW-0472">Membrane</keyword>
<sequence>MRNGLFRGGYSKPKDPEERFSAGRQVPFYAVALLVFSFLFGMVHSQYDLNSNISFYLPSFGREALLLLLNFLCIKPCIFGFHKVHGNATKWKVALEDDLQANRHTRLEFSSNPRFLVSSRESKLGPTGLPANVIMAICLAVTYAAGQMVFLELKYPDQQSGEIVHNTLLSHFALQVLGTVILIQAGLSAWALWSVDIKTWNQSPFATAYILLSDKEKKPLKKVPGRCMHSLYYHLRETEPTKPEKHSAWDSHKIFRDLTIWIWMLIGGGFYWAALIFFMVQSGTPGSYRGSNWNPTSTPSNSTWSNGSPAFNLGWEGKAPIFGLLWGLGILIGFQGGIVTTAMTCAQTLLDLECDNKMWMEIEDKEKGLDPDPHMFKQFKLSYNSYLIHIADPLFHWLFGLGVNVSADDGLQVRPVPIIYICVIGVIGASYITLLLKREPKNSIPATFGHLQTMVDLVDVWEEKMFWGDKSSAGQSLRHAGTSEDKCRVRSVEDFSSEGYIYGGEDCPGCRLRL</sequence>
<feature type="transmembrane region" description="Helical" evidence="1">
    <location>
        <begin position="260"/>
        <end position="280"/>
    </location>
</feature>
<evidence type="ECO:0000256" key="1">
    <source>
        <dbReference type="SAM" id="Phobius"/>
    </source>
</evidence>
<organism evidence="2 3">
    <name type="scientific">Marasmiellus scandens</name>
    <dbReference type="NCBI Taxonomy" id="2682957"/>
    <lineage>
        <taxon>Eukaryota</taxon>
        <taxon>Fungi</taxon>
        <taxon>Dikarya</taxon>
        <taxon>Basidiomycota</taxon>
        <taxon>Agaricomycotina</taxon>
        <taxon>Agaricomycetes</taxon>
        <taxon>Agaricomycetidae</taxon>
        <taxon>Agaricales</taxon>
        <taxon>Marasmiineae</taxon>
        <taxon>Omphalotaceae</taxon>
        <taxon>Marasmiellus</taxon>
    </lineage>
</organism>
<protein>
    <submittedName>
        <fullName evidence="2">Uncharacterized protein</fullName>
    </submittedName>
</protein>
<accession>A0ABR1JC28</accession>
<evidence type="ECO:0000313" key="2">
    <source>
        <dbReference type="EMBL" id="KAK7454092.1"/>
    </source>
</evidence>
<feature type="transmembrane region" description="Helical" evidence="1">
    <location>
        <begin position="417"/>
        <end position="436"/>
    </location>
</feature>
<gene>
    <name evidence="2" type="ORF">VKT23_011603</name>
</gene>
<feature type="transmembrane region" description="Helical" evidence="1">
    <location>
        <begin position="26"/>
        <end position="44"/>
    </location>
</feature>
<reference evidence="2 3" key="1">
    <citation type="submission" date="2024-01" db="EMBL/GenBank/DDBJ databases">
        <title>A draft genome for the cacao thread blight pathogen Marasmiellus scandens.</title>
        <authorList>
            <person name="Baruah I.K."/>
            <person name="Leung J."/>
            <person name="Bukari Y."/>
            <person name="Amoako-Attah I."/>
            <person name="Meinhardt L.W."/>
            <person name="Bailey B.A."/>
            <person name="Cohen S.P."/>
        </authorList>
    </citation>
    <scope>NUCLEOTIDE SEQUENCE [LARGE SCALE GENOMIC DNA]</scope>
    <source>
        <strain evidence="2 3">GH-19</strain>
    </source>
</reference>
<feature type="transmembrane region" description="Helical" evidence="1">
    <location>
        <begin position="64"/>
        <end position="82"/>
    </location>
</feature>
<feature type="transmembrane region" description="Helical" evidence="1">
    <location>
        <begin position="386"/>
        <end position="405"/>
    </location>
</feature>
<name>A0ABR1JC28_9AGAR</name>
<feature type="transmembrane region" description="Helical" evidence="1">
    <location>
        <begin position="321"/>
        <end position="350"/>
    </location>
</feature>
<keyword evidence="3" id="KW-1185">Reference proteome</keyword>
<keyword evidence="1" id="KW-0812">Transmembrane</keyword>
<keyword evidence="1" id="KW-1133">Transmembrane helix</keyword>
<feature type="transmembrane region" description="Helical" evidence="1">
    <location>
        <begin position="129"/>
        <end position="151"/>
    </location>
</feature>
<evidence type="ECO:0000313" key="3">
    <source>
        <dbReference type="Proteomes" id="UP001498398"/>
    </source>
</evidence>
<dbReference type="EMBL" id="JBANRG010000025">
    <property type="protein sequence ID" value="KAK7454092.1"/>
    <property type="molecule type" value="Genomic_DNA"/>
</dbReference>
<comment type="caution">
    <text evidence="2">The sequence shown here is derived from an EMBL/GenBank/DDBJ whole genome shotgun (WGS) entry which is preliminary data.</text>
</comment>